<reference evidence="2 3" key="1">
    <citation type="journal article" date="2015" name="Nature">
        <title>rRNA introns, odd ribosomes, and small enigmatic genomes across a large radiation of phyla.</title>
        <authorList>
            <person name="Brown C.T."/>
            <person name="Hug L.A."/>
            <person name="Thomas B.C."/>
            <person name="Sharon I."/>
            <person name="Castelle C.J."/>
            <person name="Singh A."/>
            <person name="Wilkins M.J."/>
            <person name="Williams K.H."/>
            <person name="Banfield J.F."/>
        </authorList>
    </citation>
    <scope>NUCLEOTIDE SEQUENCE [LARGE SCALE GENOMIC DNA]</scope>
</reference>
<dbReference type="HAMAP" id="MF_00122">
    <property type="entry name" value="GatC"/>
    <property type="match status" value="1"/>
</dbReference>
<comment type="caution">
    <text evidence="2">The sequence shown here is derived from an EMBL/GenBank/DDBJ whole genome shotgun (WGS) entry which is preliminary data.</text>
</comment>
<dbReference type="NCBIfam" id="TIGR00135">
    <property type="entry name" value="gatC"/>
    <property type="match status" value="1"/>
</dbReference>
<dbReference type="GO" id="GO:0016740">
    <property type="term" value="F:transferase activity"/>
    <property type="evidence" value="ECO:0007669"/>
    <property type="project" value="UniProtKB-KW"/>
</dbReference>
<keyword evidence="2" id="KW-0808">Transferase</keyword>
<comment type="subunit">
    <text evidence="1">Heterotrimer of A, B and C subunits.</text>
</comment>
<gene>
    <name evidence="1" type="primary">gatC</name>
    <name evidence="2" type="ORF">UX10_C0032G0002</name>
</gene>
<dbReference type="GO" id="GO:0006450">
    <property type="term" value="P:regulation of translational fidelity"/>
    <property type="evidence" value="ECO:0007669"/>
    <property type="project" value="InterPro"/>
</dbReference>
<dbReference type="SUPFAM" id="SSF141000">
    <property type="entry name" value="Glu-tRNAGln amidotransferase C subunit"/>
    <property type="match status" value="1"/>
</dbReference>
<dbReference type="Proteomes" id="UP000033999">
    <property type="component" value="Unassembled WGS sequence"/>
</dbReference>
<dbReference type="InterPro" id="IPR003837">
    <property type="entry name" value="GatC"/>
</dbReference>
<dbReference type="InterPro" id="IPR036113">
    <property type="entry name" value="Asp/Glu-ADT_sf_sub_c"/>
</dbReference>
<organism evidence="2 3">
    <name type="scientific">Candidatus Magasanikbacteria bacterium GW2011_GWA2_45_39</name>
    <dbReference type="NCBI Taxonomy" id="1619041"/>
    <lineage>
        <taxon>Bacteria</taxon>
        <taxon>Candidatus Magasanikiibacteriota</taxon>
    </lineage>
</organism>
<dbReference type="GO" id="GO:0006412">
    <property type="term" value="P:translation"/>
    <property type="evidence" value="ECO:0007669"/>
    <property type="project" value="UniProtKB-UniRule"/>
</dbReference>
<dbReference type="Pfam" id="PF02686">
    <property type="entry name" value="GatC"/>
    <property type="match status" value="1"/>
</dbReference>
<comment type="similarity">
    <text evidence="1">Belongs to the GatC family.</text>
</comment>
<comment type="function">
    <text evidence="1">Allows the formation of correctly charged Asn-tRNA(Asn) or Gln-tRNA(Gln) through the transamidation of misacylated Asp-tRNA(Asn) or Glu-tRNA(Gln) in organisms which lack either or both of asparaginyl-tRNA or glutaminyl-tRNA synthetases. The reaction takes place in the presence of glutamine and ATP through an activated phospho-Asp-tRNA(Asn) or phospho-Glu-tRNA(Gln).</text>
</comment>
<comment type="catalytic activity">
    <reaction evidence="1">
        <text>L-aspartyl-tRNA(Asn) + L-glutamine + ATP + H2O = L-asparaginyl-tRNA(Asn) + L-glutamate + ADP + phosphate + 2 H(+)</text>
        <dbReference type="Rhea" id="RHEA:14513"/>
        <dbReference type="Rhea" id="RHEA-COMP:9674"/>
        <dbReference type="Rhea" id="RHEA-COMP:9677"/>
        <dbReference type="ChEBI" id="CHEBI:15377"/>
        <dbReference type="ChEBI" id="CHEBI:15378"/>
        <dbReference type="ChEBI" id="CHEBI:29985"/>
        <dbReference type="ChEBI" id="CHEBI:30616"/>
        <dbReference type="ChEBI" id="CHEBI:43474"/>
        <dbReference type="ChEBI" id="CHEBI:58359"/>
        <dbReference type="ChEBI" id="CHEBI:78515"/>
        <dbReference type="ChEBI" id="CHEBI:78516"/>
        <dbReference type="ChEBI" id="CHEBI:456216"/>
    </reaction>
</comment>
<keyword evidence="1" id="KW-0436">Ligase</keyword>
<keyword evidence="1" id="KW-0547">Nucleotide-binding</keyword>
<name>A0A0G1MDR2_9BACT</name>
<dbReference type="EMBL" id="LCKX01000032">
    <property type="protein sequence ID" value="KKU06451.1"/>
    <property type="molecule type" value="Genomic_DNA"/>
</dbReference>
<comment type="catalytic activity">
    <reaction evidence="1">
        <text>L-glutamyl-tRNA(Gln) + L-glutamine + ATP + H2O = L-glutaminyl-tRNA(Gln) + L-glutamate + ADP + phosphate + H(+)</text>
        <dbReference type="Rhea" id="RHEA:17521"/>
        <dbReference type="Rhea" id="RHEA-COMP:9681"/>
        <dbReference type="Rhea" id="RHEA-COMP:9684"/>
        <dbReference type="ChEBI" id="CHEBI:15377"/>
        <dbReference type="ChEBI" id="CHEBI:15378"/>
        <dbReference type="ChEBI" id="CHEBI:29985"/>
        <dbReference type="ChEBI" id="CHEBI:30616"/>
        <dbReference type="ChEBI" id="CHEBI:43474"/>
        <dbReference type="ChEBI" id="CHEBI:58359"/>
        <dbReference type="ChEBI" id="CHEBI:78520"/>
        <dbReference type="ChEBI" id="CHEBI:78521"/>
        <dbReference type="ChEBI" id="CHEBI:456216"/>
    </reaction>
</comment>
<evidence type="ECO:0000313" key="3">
    <source>
        <dbReference type="Proteomes" id="UP000033999"/>
    </source>
</evidence>
<accession>A0A0G1MDR2</accession>
<evidence type="ECO:0000256" key="1">
    <source>
        <dbReference type="HAMAP-Rule" id="MF_00122"/>
    </source>
</evidence>
<protein>
    <recommendedName>
        <fullName evidence="1">Aspartyl/glutamyl-tRNA(Asn/Gln) amidotransferase subunit C</fullName>
        <shortName evidence="1">Asp/Glu-ADT subunit C</shortName>
        <ecNumber evidence="1">6.3.5.-</ecNumber>
    </recommendedName>
</protein>
<sequence length="127" mass="14475">MRRRLNTCLPAASQTACFIVYLFNMEFNSALIEKIKRLSRLATDAEESATLKKQLPDILHFVEQLQSVDTHGVVPTHQVTGLSNVWREDEIRACPTDIQQKIIAQFPEREGNLLVTPAIFEDMSDEM</sequence>
<dbReference type="AlphaFoldDB" id="A0A0G1MDR2"/>
<keyword evidence="1" id="KW-0648">Protein biosynthesis</keyword>
<dbReference type="EC" id="6.3.5.-" evidence="1"/>
<evidence type="ECO:0000313" key="2">
    <source>
        <dbReference type="EMBL" id="KKU06451.1"/>
    </source>
</evidence>
<dbReference type="GO" id="GO:0050567">
    <property type="term" value="F:glutaminyl-tRNA synthase (glutamine-hydrolyzing) activity"/>
    <property type="evidence" value="ECO:0007669"/>
    <property type="project" value="UniProtKB-UniRule"/>
</dbReference>
<dbReference type="GO" id="GO:0005524">
    <property type="term" value="F:ATP binding"/>
    <property type="evidence" value="ECO:0007669"/>
    <property type="project" value="UniProtKB-KW"/>
</dbReference>
<dbReference type="GO" id="GO:0050566">
    <property type="term" value="F:asparaginyl-tRNA synthase (glutamine-hydrolyzing) activity"/>
    <property type="evidence" value="ECO:0007669"/>
    <property type="project" value="RHEA"/>
</dbReference>
<proteinExistence type="inferred from homology"/>
<dbReference type="Gene3D" id="1.10.20.60">
    <property type="entry name" value="Glu-tRNAGln amidotransferase C subunit, N-terminal domain"/>
    <property type="match status" value="1"/>
</dbReference>
<keyword evidence="1" id="KW-0067">ATP-binding</keyword>